<organism evidence="3 4">
    <name type="scientific">Facklamia miroungae</name>
    <dbReference type="NCBI Taxonomy" id="120956"/>
    <lineage>
        <taxon>Bacteria</taxon>
        <taxon>Bacillati</taxon>
        <taxon>Bacillota</taxon>
        <taxon>Bacilli</taxon>
        <taxon>Lactobacillales</taxon>
        <taxon>Aerococcaceae</taxon>
        <taxon>Facklamia</taxon>
    </lineage>
</organism>
<gene>
    <name evidence="3" type="ORF">SAMN05421791_10478</name>
</gene>
<name>A0A1G7SMA9_9LACT</name>
<dbReference type="Pfam" id="PF01541">
    <property type="entry name" value="GIY-YIG"/>
    <property type="match status" value="1"/>
</dbReference>
<dbReference type="InterPro" id="IPR035901">
    <property type="entry name" value="GIY-YIG_endonuc_sf"/>
</dbReference>
<keyword evidence="3" id="KW-0540">Nuclease</keyword>
<keyword evidence="4" id="KW-1185">Reference proteome</keyword>
<reference evidence="3 4" key="1">
    <citation type="submission" date="2016-10" db="EMBL/GenBank/DDBJ databases">
        <authorList>
            <person name="de Groot N.N."/>
        </authorList>
    </citation>
    <scope>NUCLEOTIDE SEQUENCE [LARGE SCALE GENOMIC DNA]</scope>
    <source>
        <strain evidence="3 4">ATCC BAA-466</strain>
    </source>
</reference>
<dbReference type="SUPFAM" id="SSF82771">
    <property type="entry name" value="GIY-YIG endonuclease"/>
    <property type="match status" value="1"/>
</dbReference>
<dbReference type="CDD" id="cd10456">
    <property type="entry name" value="GIY-YIG_UPF0213"/>
    <property type="match status" value="1"/>
</dbReference>
<dbReference type="STRING" id="120956.SAMN05421791_10478"/>
<dbReference type="Gene3D" id="3.40.1440.10">
    <property type="entry name" value="GIY-YIG endonuclease"/>
    <property type="match status" value="1"/>
</dbReference>
<dbReference type="InterPro" id="IPR000305">
    <property type="entry name" value="GIY-YIG_endonuc"/>
</dbReference>
<evidence type="ECO:0000259" key="2">
    <source>
        <dbReference type="PROSITE" id="PS50164"/>
    </source>
</evidence>
<comment type="similarity">
    <text evidence="1">Belongs to the UPF0213 family.</text>
</comment>
<dbReference type="RefSeq" id="WP_090289767.1">
    <property type="nucleotide sequence ID" value="NZ_FNCK01000004.1"/>
</dbReference>
<dbReference type="PROSITE" id="PS50164">
    <property type="entry name" value="GIY_YIG"/>
    <property type="match status" value="1"/>
</dbReference>
<dbReference type="PANTHER" id="PTHR34477:SF1">
    <property type="entry name" value="UPF0213 PROTEIN YHBQ"/>
    <property type="match status" value="1"/>
</dbReference>
<feature type="domain" description="GIY-YIG" evidence="2">
    <location>
        <begin position="7"/>
        <end position="84"/>
    </location>
</feature>
<proteinExistence type="inferred from homology"/>
<keyword evidence="3" id="KW-0255">Endonuclease</keyword>
<protein>
    <submittedName>
        <fullName evidence="3">Putative endonuclease</fullName>
    </submittedName>
</protein>
<evidence type="ECO:0000313" key="3">
    <source>
        <dbReference type="EMBL" id="SDG24153.1"/>
    </source>
</evidence>
<accession>A0A1G7SMA9</accession>
<dbReference type="Proteomes" id="UP000199708">
    <property type="component" value="Unassembled WGS sequence"/>
</dbReference>
<keyword evidence="3" id="KW-0378">Hydrolase</keyword>
<dbReference type="EMBL" id="FNCK01000004">
    <property type="protein sequence ID" value="SDG24153.1"/>
    <property type="molecule type" value="Genomic_DNA"/>
</dbReference>
<dbReference type="AlphaFoldDB" id="A0A1G7SMA9"/>
<sequence length="112" mass="13343">MEIIEEEGYYFYVLYCQDHTLYGGFTTNLNHRLKAHNAGKGAKYTRVRKRRPLNLIYAEKWSNKSLAMSAEYHFKKLNRSQKEYYLAKNGVHLINSKDYVIVDFSQYLFCNI</sequence>
<dbReference type="OrthoDB" id="9807770at2"/>
<dbReference type="GO" id="GO:0004519">
    <property type="term" value="F:endonuclease activity"/>
    <property type="evidence" value="ECO:0007669"/>
    <property type="project" value="UniProtKB-KW"/>
</dbReference>
<dbReference type="PANTHER" id="PTHR34477">
    <property type="entry name" value="UPF0213 PROTEIN YHBQ"/>
    <property type="match status" value="1"/>
</dbReference>
<dbReference type="InterPro" id="IPR050190">
    <property type="entry name" value="UPF0213_domain"/>
</dbReference>
<evidence type="ECO:0000256" key="1">
    <source>
        <dbReference type="ARBA" id="ARBA00007435"/>
    </source>
</evidence>
<evidence type="ECO:0000313" key="4">
    <source>
        <dbReference type="Proteomes" id="UP000199708"/>
    </source>
</evidence>